<dbReference type="AlphaFoldDB" id="A0A5C7WJ23"/>
<evidence type="ECO:0000313" key="2">
    <source>
        <dbReference type="Proteomes" id="UP000321374"/>
    </source>
</evidence>
<evidence type="ECO:0000313" key="1">
    <source>
        <dbReference type="EMBL" id="TXI36628.1"/>
    </source>
</evidence>
<reference evidence="1 2" key="1">
    <citation type="submission" date="2018-09" db="EMBL/GenBank/DDBJ databases">
        <title>Metagenome Assembled Genomes from an Advanced Water Purification Facility.</title>
        <authorList>
            <person name="Stamps B.W."/>
            <person name="Spear J.R."/>
        </authorList>
    </citation>
    <scope>NUCLEOTIDE SEQUENCE [LARGE SCALE GENOMIC DNA]</scope>
    <source>
        <strain evidence="1">Bin_42_2</strain>
    </source>
</reference>
<dbReference type="Proteomes" id="UP000321374">
    <property type="component" value="Unassembled WGS sequence"/>
</dbReference>
<protein>
    <submittedName>
        <fullName evidence="1">Uncharacterized protein</fullName>
    </submittedName>
</protein>
<sequence length="188" mass="21575">MCADEIVAQILANLSSTDHLPRKHASFWNFVRKGPKEIGVFTEAMQRISDDLPSPITEWRLVMEDPPDIEFTSGLEKVGVEITELVNSKALKAQLNGSINYSLELLGYSIEDAKAQIAQIVKDKENKIRRNIHRYNAAALLIHTDEPMLTSEMFQDYRLSETSEVYKWVYLLFSYEPARNECPLIRLQ</sequence>
<name>A0A5C7WJ23_METME</name>
<organism evidence="1 2">
    <name type="scientific">Methylophilus methylotrophus</name>
    <name type="common">Bacterium W3A1</name>
    <dbReference type="NCBI Taxonomy" id="17"/>
    <lineage>
        <taxon>Bacteria</taxon>
        <taxon>Pseudomonadati</taxon>
        <taxon>Pseudomonadota</taxon>
        <taxon>Betaproteobacteria</taxon>
        <taxon>Nitrosomonadales</taxon>
        <taxon>Methylophilaceae</taxon>
        <taxon>Methylophilus</taxon>
    </lineage>
</organism>
<gene>
    <name evidence="1" type="ORF">E6Q51_05175</name>
</gene>
<dbReference type="EMBL" id="SSGG01000082">
    <property type="protein sequence ID" value="TXI36628.1"/>
    <property type="molecule type" value="Genomic_DNA"/>
</dbReference>
<proteinExistence type="predicted"/>
<comment type="caution">
    <text evidence="1">The sequence shown here is derived from an EMBL/GenBank/DDBJ whole genome shotgun (WGS) entry which is preliminary data.</text>
</comment>
<accession>A0A5C7WJ23</accession>